<keyword evidence="1" id="KW-1133">Transmembrane helix</keyword>
<feature type="transmembrane region" description="Helical" evidence="1">
    <location>
        <begin position="201"/>
        <end position="224"/>
    </location>
</feature>
<evidence type="ECO:0000256" key="1">
    <source>
        <dbReference type="SAM" id="Phobius"/>
    </source>
</evidence>
<accession>A0A8H6X3J0</accession>
<dbReference type="Proteomes" id="UP000620124">
    <property type="component" value="Unassembled WGS sequence"/>
</dbReference>
<feature type="transmembrane region" description="Helical" evidence="1">
    <location>
        <begin position="50"/>
        <end position="71"/>
    </location>
</feature>
<feature type="transmembrane region" description="Helical" evidence="1">
    <location>
        <begin position="157"/>
        <end position="181"/>
    </location>
</feature>
<evidence type="ECO:0000313" key="4">
    <source>
        <dbReference type="Proteomes" id="UP000620124"/>
    </source>
</evidence>
<gene>
    <name evidence="3" type="ORF">MVEN_02336300</name>
</gene>
<dbReference type="Pfam" id="PF20152">
    <property type="entry name" value="DUF6534"/>
    <property type="match status" value="1"/>
</dbReference>
<protein>
    <submittedName>
        <fullName evidence="3">Saposin B-type domain-containing protein</fullName>
    </submittedName>
</protein>
<dbReference type="PANTHER" id="PTHR40465">
    <property type="entry name" value="CHROMOSOME 1, WHOLE GENOME SHOTGUN SEQUENCE"/>
    <property type="match status" value="1"/>
</dbReference>
<reference evidence="3" key="1">
    <citation type="submission" date="2020-05" db="EMBL/GenBank/DDBJ databases">
        <title>Mycena genomes resolve the evolution of fungal bioluminescence.</title>
        <authorList>
            <person name="Tsai I.J."/>
        </authorList>
    </citation>
    <scope>NUCLEOTIDE SEQUENCE</scope>
    <source>
        <strain evidence="3">CCC161011</strain>
    </source>
</reference>
<keyword evidence="1" id="KW-0812">Transmembrane</keyword>
<keyword evidence="4" id="KW-1185">Reference proteome</keyword>
<feature type="transmembrane region" description="Helical" evidence="1">
    <location>
        <begin position="91"/>
        <end position="113"/>
    </location>
</feature>
<feature type="transmembrane region" description="Helical" evidence="1">
    <location>
        <begin position="120"/>
        <end position="145"/>
    </location>
</feature>
<evidence type="ECO:0000313" key="3">
    <source>
        <dbReference type="EMBL" id="KAF7333795.1"/>
    </source>
</evidence>
<name>A0A8H6X3J0_9AGAR</name>
<dbReference type="EMBL" id="JACAZI010000028">
    <property type="protein sequence ID" value="KAF7333795.1"/>
    <property type="molecule type" value="Genomic_DNA"/>
</dbReference>
<keyword evidence="1" id="KW-0472">Membrane</keyword>
<feature type="transmembrane region" description="Helical" evidence="1">
    <location>
        <begin position="12"/>
        <end position="29"/>
    </location>
</feature>
<comment type="caution">
    <text evidence="3">The sequence shown here is derived from an EMBL/GenBank/DDBJ whole genome shotgun (WGS) entry which is preliminary data.</text>
</comment>
<organism evidence="3 4">
    <name type="scientific">Mycena venus</name>
    <dbReference type="NCBI Taxonomy" id="2733690"/>
    <lineage>
        <taxon>Eukaryota</taxon>
        <taxon>Fungi</taxon>
        <taxon>Dikarya</taxon>
        <taxon>Basidiomycota</taxon>
        <taxon>Agaricomycotina</taxon>
        <taxon>Agaricomycetes</taxon>
        <taxon>Agaricomycetidae</taxon>
        <taxon>Agaricales</taxon>
        <taxon>Marasmiineae</taxon>
        <taxon>Mycenaceae</taxon>
        <taxon>Mycena</taxon>
    </lineage>
</organism>
<evidence type="ECO:0000259" key="2">
    <source>
        <dbReference type="Pfam" id="PF20152"/>
    </source>
</evidence>
<dbReference type="AlphaFoldDB" id="A0A8H6X3J0"/>
<sequence>MVSPSPVALDGSLGVFEIASVLATWLFGIETLQTFNYYSDFPKDPKVLKALVGGIWLLELGHTISGWHGLYGVTVTFYGQIEHWLSPPPSLAFQILFHACIALAVQLFFVYRVRVLSKQWFIPVLCCVLLLVAFVFGVLLCGQLATNRVFSIETQKLSWEITFASSIGPAVDMIIAASLVYHLWHRKTTHFQQTNRIVDTIILWTLETTLLTTASGIMQLILFLTRRHDLSWEMFFLIQAKLFSNSMLASLNGRKRFRSLDGDSHVKAWSSTDASANMSNMFRMQHTSELYGDTGFRSTVGKNEHNGL</sequence>
<feature type="domain" description="DUF6534" evidence="2">
    <location>
        <begin position="170"/>
        <end position="256"/>
    </location>
</feature>
<dbReference type="InterPro" id="IPR045339">
    <property type="entry name" value="DUF6534"/>
</dbReference>
<dbReference type="PANTHER" id="PTHR40465:SF1">
    <property type="entry name" value="DUF6534 DOMAIN-CONTAINING PROTEIN"/>
    <property type="match status" value="1"/>
</dbReference>
<dbReference type="OrthoDB" id="3231781at2759"/>
<proteinExistence type="predicted"/>